<dbReference type="KEGG" id="sman:C12CBH8_04180"/>
<evidence type="ECO:0000313" key="2">
    <source>
        <dbReference type="Proteomes" id="UP000593890"/>
    </source>
</evidence>
<organism evidence="1 2">
    <name type="scientific">Solibaculum mannosilyticum</name>
    <dbReference type="NCBI Taxonomy" id="2780922"/>
    <lineage>
        <taxon>Bacteria</taxon>
        <taxon>Bacillati</taxon>
        <taxon>Bacillota</taxon>
        <taxon>Clostridia</taxon>
        <taxon>Eubacteriales</taxon>
        <taxon>Oscillospiraceae</taxon>
        <taxon>Solibaculum</taxon>
    </lineage>
</organism>
<dbReference type="Proteomes" id="UP000593890">
    <property type="component" value="Chromosome"/>
</dbReference>
<sequence>MTPKIFILVQNNGFVYQKEDGKEYKTFPVEEPGRVPNTPFYYYLLDTGKTIQKQVTKLLKKESNSIFKPNFYVCLPDDAIETDRNLLLGFFYGCGAGIIHWGEQCQYMGSKGESYLSLSRSDRAIILRYVKQGEILATRYYDKAFSDASCMKRDMFDLHPDCQTGTLPVMIYDPEDALTSFYCLGQKVELSQLMERFENAWK</sequence>
<gene>
    <name evidence="1" type="ORF">C12CBH8_04180</name>
</gene>
<dbReference type="EMBL" id="AP023321">
    <property type="protein sequence ID" value="BCI59779.1"/>
    <property type="molecule type" value="Genomic_DNA"/>
</dbReference>
<name>A0A7I8D2V0_9FIRM</name>
<accession>A0A7I8D2V0</accession>
<protein>
    <submittedName>
        <fullName evidence="1">Uncharacterized protein</fullName>
    </submittedName>
</protein>
<dbReference type="RefSeq" id="WP_090265731.1">
    <property type="nucleotide sequence ID" value="NZ_AP023321.1"/>
</dbReference>
<dbReference type="AlphaFoldDB" id="A0A7I8D2V0"/>
<evidence type="ECO:0000313" key="1">
    <source>
        <dbReference type="EMBL" id="BCI59779.1"/>
    </source>
</evidence>
<proteinExistence type="predicted"/>
<reference evidence="2" key="1">
    <citation type="submission" date="2020-07" db="EMBL/GenBank/DDBJ databases">
        <title>Complete genome sequencing of Clostridia bacterium strain 12CBH8.</title>
        <authorList>
            <person name="Sakamoto M."/>
            <person name="Murakami T."/>
            <person name="Mori H."/>
        </authorList>
    </citation>
    <scope>NUCLEOTIDE SEQUENCE [LARGE SCALE GENOMIC DNA]</scope>
    <source>
        <strain evidence="2">12CBH8</strain>
    </source>
</reference>
<keyword evidence="2" id="KW-1185">Reference proteome</keyword>